<name>A0A8H7LI48_9AGAM</name>
<dbReference type="Pfam" id="PF02992">
    <property type="entry name" value="Transposase_21"/>
    <property type="match status" value="1"/>
</dbReference>
<dbReference type="PANTHER" id="PTHR46579">
    <property type="entry name" value="F5/8 TYPE C DOMAIN-CONTAINING PROTEIN-RELATED"/>
    <property type="match status" value="1"/>
</dbReference>
<dbReference type="EMBL" id="JACYCC010000108">
    <property type="protein sequence ID" value="KAF8675332.1"/>
    <property type="molecule type" value="Genomic_DNA"/>
</dbReference>
<sequence>MPKLHPCPCCGAVLGPQQIDQHLAALVQPQLYDTQTISSSSIGAKNDLGDPTSMAGGSGHIELAEPKDISRVVQLQQDQIPALAYGKPTEAVPTQLNPPVDMQYWADTESDFVGLDNDLDNDLDDGLGNFSDNKPIAGDQDPLFIERSNDDLGASPEDKPLMDDGMLRAFLEMHLGDQAEDEWLDLYNRILSERDHRTLRFLATCLRTHFSRQTWEDLCHGACKELDLPSEFVAWRRLCILSGLENHAYDCCINSCVCFLGRYAALETCPICHKRRFSPGGRPRRIFHYTPLIPQLRALFHNPEMTKKLPYCLMAEELHTPGTIEDVFNSENYCRLRATLLNKTQGYHYFDNPTDIALGILTDGFTLFKWRRRGHSTAWPILIINYNLHPSSRTRLENLICVGVIPGPKQCKDINSFLVPLLEELLDLEAGIMSVQTTKSNAISCDPNMPGSHFILRAFLITIIGDIPAVSKLLCMKGHNAKSPCRMCYIQGTLCQLARNSVYYVPLTTLDVAQEVSSENLVLRTHDSFLANYKAIEQAPTPAVRQELVKLYGLNARPIFSHLKSIDLATCAPYDAMHLLFENLVPNMIQHWFGKFKGLDEGSGNYFISENNRKAIGELTVKAVPTTPSYFVGTLPDIYKDRSLYKAKAYLYWFQHLGVVLLKGRLPNVYYEHYLLIRDIINMVLHFEITYDELNELEQMVKQWQALARVYSNRYYYQYKSTRLPTCPLTIHALLHMPHTIRKAGPLWTSWAFVMERFCGHLLPAVKNRTRPYDHLDNYVQRRAQMQVVLLKYNLPSLAKPAVKYTCAHGKMISSREKIYAEFPTVVLGTPVNTRVQVNTQLTNQLTKYFGTVYQEMQLNGAALRARIDFNSLTRYGRFRLAGDGDRVRTASLIDNSPDRGSRDNTFVRYDLLEDANANYRHRPEVPVRRTYYGRVLDIYYVEFIVDLGNPDNTREPYLLARVKECQTGGLDATLRGSPLVTYCRMSTPEIIHIESINAAVGRVNLGNNTWAIVDRSRNGARTQFVEENSADSD</sequence>
<dbReference type="PANTHER" id="PTHR46579:SF1">
    <property type="entry name" value="F5_8 TYPE C DOMAIN-CONTAINING PROTEIN"/>
    <property type="match status" value="1"/>
</dbReference>
<accession>A0A8H7LI48</accession>
<evidence type="ECO:0000313" key="2">
    <source>
        <dbReference type="Proteomes" id="UP000650582"/>
    </source>
</evidence>
<proteinExistence type="predicted"/>
<protein>
    <submittedName>
        <fullName evidence="1">Transposase family tnp2</fullName>
    </submittedName>
</protein>
<comment type="caution">
    <text evidence="1">The sequence shown here is derived from an EMBL/GenBank/DDBJ whole genome shotgun (WGS) entry which is preliminary data.</text>
</comment>
<gene>
    <name evidence="1" type="ORF">RHS04_06712</name>
</gene>
<dbReference type="Proteomes" id="UP000650582">
    <property type="component" value="Unassembled WGS sequence"/>
</dbReference>
<organism evidence="1 2">
    <name type="scientific">Rhizoctonia solani</name>
    <dbReference type="NCBI Taxonomy" id="456999"/>
    <lineage>
        <taxon>Eukaryota</taxon>
        <taxon>Fungi</taxon>
        <taxon>Dikarya</taxon>
        <taxon>Basidiomycota</taxon>
        <taxon>Agaricomycotina</taxon>
        <taxon>Agaricomycetes</taxon>
        <taxon>Cantharellales</taxon>
        <taxon>Ceratobasidiaceae</taxon>
        <taxon>Rhizoctonia</taxon>
    </lineage>
</organism>
<reference evidence="1" key="1">
    <citation type="submission" date="2020-09" db="EMBL/GenBank/DDBJ databases">
        <title>Comparative genome analyses of four rice-infecting Rhizoctonia solani isolates reveal extensive enrichment of homogalacturonan modification genes.</title>
        <authorList>
            <person name="Lee D.-Y."/>
            <person name="Jeon J."/>
            <person name="Kim K.-T."/>
            <person name="Cheong K."/>
            <person name="Song H."/>
            <person name="Choi G."/>
            <person name="Ko J."/>
            <person name="Opiyo S.O."/>
            <person name="Zuo S."/>
            <person name="Madhav S."/>
            <person name="Lee Y.-H."/>
            <person name="Wang G.-L."/>
        </authorList>
    </citation>
    <scope>NUCLEOTIDE SEQUENCE</scope>
    <source>
        <strain evidence="1">AG1-IA YN-7</strain>
    </source>
</reference>
<evidence type="ECO:0000313" key="1">
    <source>
        <dbReference type="EMBL" id="KAF8675332.1"/>
    </source>
</evidence>
<dbReference type="AlphaFoldDB" id="A0A8H7LI48"/>
<dbReference type="InterPro" id="IPR004242">
    <property type="entry name" value="Transposase_21"/>
</dbReference>